<evidence type="ECO:0000256" key="1">
    <source>
        <dbReference type="SAM" id="MobiDB-lite"/>
    </source>
</evidence>
<evidence type="ECO:0000259" key="3">
    <source>
        <dbReference type="Pfam" id="PF23416"/>
    </source>
</evidence>
<evidence type="ECO:0000313" key="4">
    <source>
        <dbReference type="EMBL" id="KAJ3216678.1"/>
    </source>
</evidence>
<name>A0AAD5XZF2_9FUNG</name>
<comment type="caution">
    <text evidence="4">The sequence shown here is derived from an EMBL/GenBank/DDBJ whole genome shotgun (WGS) entry which is preliminary data.</text>
</comment>
<feature type="chain" id="PRO_5042090859" description="DUF7107 domain-containing protein" evidence="2">
    <location>
        <begin position="20"/>
        <end position="1030"/>
    </location>
</feature>
<feature type="domain" description="DUF7107" evidence="3">
    <location>
        <begin position="304"/>
        <end position="346"/>
    </location>
</feature>
<dbReference type="AlphaFoldDB" id="A0AAD5XZF2"/>
<accession>A0AAD5XZF2</accession>
<proteinExistence type="predicted"/>
<evidence type="ECO:0000256" key="2">
    <source>
        <dbReference type="SAM" id="SignalP"/>
    </source>
</evidence>
<protein>
    <recommendedName>
        <fullName evidence="3">DUF7107 domain-containing protein</fullName>
    </recommendedName>
</protein>
<sequence length="1030" mass="111807">MFFKQQILIYFVLLLSLKAQDDVVKNWLKEQVEAWCNGWGQITPACWVYKLGQLPWNDFPCPKEFLKDDPNDIRKACFDWGHCRKICVNPPSPPVNPPTDPPVNPPTDPPVNPPTDPPVNPPTDPNTGCNNDNECPGELVCRNRQCVTFGSGGCGSDNDCPGELVCKSGQCVGFGTGGCNSDNECAGEKVCKNHQCVDFGTGPCTSNDQCPGDKVCKNQQCVIFGTGPCRSNDECAGEKICKNQKCVDFGTGPCNSDDECAGDKVCKNQQCIIFGTGPCQSNDECSGEKICKNQKCVDFGTGPCNSDDECAGEKICKNQQCIDFGTGPCQSDNDCAGENVCKNGICSPFGVGPCSSHDDCAGDDVCKDGVCGKDDSDTCPFPCTPWPNWDIHIPSIPIPFPPPVGCIVPCVCWTCPIPPLPITPPGGTFFPNGGNGNGNNQPRTVTVTSTVSTSTITSTNSSSTVTGLHVKTRYATIPTGLFMDINTGVISVPSSLPEGETEAWDLNCYLTERFTLIKCDYENFYQEGNFIAISQDKNLNTVQKKFCNANKGSVTFETKSLSVGTWYIQLVNTINEIKVELPLELDSSVFVIPTNQQPTITPIIPSPTSQWSLNCAQVQNKPGFISCEYKTAEVDANNFVGITKDRNINVNLKKNCASSAGVVEFDIKELPLGQWNIILVNRDQIKYEVALSTAPVSSTQECTWDGFCVGDACFDMVGCEFDVLCKNNDCFNVAHSKKTERPSIQPKCKFSGYCKGANCVKYNGCNLNMLCQGGNCIDFVPPVAPVTTPWTPLPIPPNLPACSWPGHCFNDVCVSNNQCDGDLVCGNGHCANEGATTNSVSCKEINRTPQLVTFTQYWMAIEGTKDMDNDGKPLLLGSGPKDHALKSCTGELYEMTDRATYLKAQMEGTLKLRDGRVINLPSTGSIECFDIVPNTKFGLGSRSNHLEPFISVAVNQPELFGKTIYIRELDGAKMMNNDIHNGCVRVDDSGWSFSGCQIDFMVGTFPNYMQFAPDAVVATVANCKLKKYSF</sequence>
<gene>
    <name evidence="4" type="ORF">HK099_005771</name>
</gene>
<keyword evidence="2" id="KW-0732">Signal</keyword>
<reference evidence="4" key="1">
    <citation type="submission" date="2020-05" db="EMBL/GenBank/DDBJ databases">
        <title>Phylogenomic resolution of chytrid fungi.</title>
        <authorList>
            <person name="Stajich J.E."/>
            <person name="Amses K."/>
            <person name="Simmons R."/>
            <person name="Seto K."/>
            <person name="Myers J."/>
            <person name="Bonds A."/>
            <person name="Quandt C.A."/>
            <person name="Barry K."/>
            <person name="Liu P."/>
            <person name="Grigoriev I."/>
            <person name="Longcore J.E."/>
            <person name="James T.Y."/>
        </authorList>
    </citation>
    <scope>NUCLEOTIDE SEQUENCE</scope>
    <source>
        <strain evidence="4">JEL0476</strain>
    </source>
</reference>
<dbReference type="EMBL" id="JADGJW010000465">
    <property type="protein sequence ID" value="KAJ3216678.1"/>
    <property type="molecule type" value="Genomic_DNA"/>
</dbReference>
<evidence type="ECO:0000313" key="5">
    <source>
        <dbReference type="Proteomes" id="UP001211065"/>
    </source>
</evidence>
<dbReference type="Proteomes" id="UP001211065">
    <property type="component" value="Unassembled WGS sequence"/>
</dbReference>
<dbReference type="InterPro" id="IPR055531">
    <property type="entry name" value="DUF7107"/>
</dbReference>
<keyword evidence="5" id="KW-1185">Reference proteome</keyword>
<dbReference type="Pfam" id="PF23416">
    <property type="entry name" value="DUF7107"/>
    <property type="match status" value="2"/>
</dbReference>
<feature type="region of interest" description="Disordered" evidence="1">
    <location>
        <begin position="94"/>
        <end position="123"/>
    </location>
</feature>
<feature type="signal peptide" evidence="2">
    <location>
        <begin position="1"/>
        <end position="19"/>
    </location>
</feature>
<feature type="domain" description="DUF7107" evidence="3">
    <location>
        <begin position="129"/>
        <end position="172"/>
    </location>
</feature>
<organism evidence="4 5">
    <name type="scientific">Clydaea vesicula</name>
    <dbReference type="NCBI Taxonomy" id="447962"/>
    <lineage>
        <taxon>Eukaryota</taxon>
        <taxon>Fungi</taxon>
        <taxon>Fungi incertae sedis</taxon>
        <taxon>Chytridiomycota</taxon>
        <taxon>Chytridiomycota incertae sedis</taxon>
        <taxon>Chytridiomycetes</taxon>
        <taxon>Lobulomycetales</taxon>
        <taxon>Lobulomycetaceae</taxon>
        <taxon>Clydaea</taxon>
    </lineage>
</organism>